<sequence length="90" mass="9952">MELQQESAEAIERRNLRFERTKPGSFREFRHGDSMMTTFSVVVAMAEIAVADGNAHFNMDGAVHIVGKEMSISSSTMKKHQPAAVSLQLA</sequence>
<evidence type="ECO:0000313" key="2">
    <source>
        <dbReference type="Proteomes" id="UP001620626"/>
    </source>
</evidence>
<keyword evidence="2" id="KW-1185">Reference proteome</keyword>
<organism evidence="1 2">
    <name type="scientific">Heterodera trifolii</name>
    <dbReference type="NCBI Taxonomy" id="157864"/>
    <lineage>
        <taxon>Eukaryota</taxon>
        <taxon>Metazoa</taxon>
        <taxon>Ecdysozoa</taxon>
        <taxon>Nematoda</taxon>
        <taxon>Chromadorea</taxon>
        <taxon>Rhabditida</taxon>
        <taxon>Tylenchina</taxon>
        <taxon>Tylenchomorpha</taxon>
        <taxon>Tylenchoidea</taxon>
        <taxon>Heteroderidae</taxon>
        <taxon>Heteroderinae</taxon>
        <taxon>Heterodera</taxon>
    </lineage>
</organism>
<proteinExistence type="predicted"/>
<dbReference type="Proteomes" id="UP001620626">
    <property type="component" value="Unassembled WGS sequence"/>
</dbReference>
<protein>
    <submittedName>
        <fullName evidence="1">Uncharacterized protein</fullName>
    </submittedName>
</protein>
<reference evidence="1 2" key="1">
    <citation type="submission" date="2024-10" db="EMBL/GenBank/DDBJ databases">
        <authorList>
            <person name="Kim D."/>
        </authorList>
    </citation>
    <scope>NUCLEOTIDE SEQUENCE [LARGE SCALE GENOMIC DNA]</scope>
    <source>
        <strain evidence="1">BH-2024</strain>
    </source>
</reference>
<accession>A0ABD2KHR7</accession>
<name>A0ABD2KHR7_9BILA</name>
<comment type="caution">
    <text evidence="1">The sequence shown here is derived from an EMBL/GenBank/DDBJ whole genome shotgun (WGS) entry which is preliminary data.</text>
</comment>
<dbReference type="AlphaFoldDB" id="A0ABD2KHR7"/>
<gene>
    <name evidence="1" type="ORF">niasHT_025652</name>
</gene>
<dbReference type="EMBL" id="JBICBT010000756">
    <property type="protein sequence ID" value="KAL3102470.1"/>
    <property type="molecule type" value="Genomic_DNA"/>
</dbReference>
<evidence type="ECO:0000313" key="1">
    <source>
        <dbReference type="EMBL" id="KAL3102470.1"/>
    </source>
</evidence>